<keyword evidence="2" id="KW-1003">Cell membrane</keyword>
<evidence type="ECO:0000256" key="2">
    <source>
        <dbReference type="ARBA" id="ARBA00022475"/>
    </source>
</evidence>
<evidence type="ECO:0000313" key="8">
    <source>
        <dbReference type="EMBL" id="OAB77223.1"/>
    </source>
</evidence>
<feature type="transmembrane region" description="Helical" evidence="6">
    <location>
        <begin position="12"/>
        <end position="32"/>
    </location>
</feature>
<dbReference type="PANTHER" id="PTHR36115">
    <property type="entry name" value="PROLINE-RICH ANTIGEN HOMOLOG-RELATED"/>
    <property type="match status" value="1"/>
</dbReference>
<proteinExistence type="predicted"/>
<dbReference type="KEGG" id="pcx:LPB68_19035"/>
<dbReference type="Pfam" id="PF06271">
    <property type="entry name" value="RDD"/>
    <property type="match status" value="1"/>
</dbReference>
<accession>A0A167G563</accession>
<dbReference type="GO" id="GO:0005886">
    <property type="term" value="C:plasma membrane"/>
    <property type="evidence" value="ECO:0007669"/>
    <property type="project" value="UniProtKB-SubCell"/>
</dbReference>
<keyword evidence="5 6" id="KW-0472">Membrane</keyword>
<dbReference type="AlphaFoldDB" id="A0A167G563"/>
<dbReference type="STRING" id="1763538.LPB68_19035"/>
<evidence type="ECO:0000256" key="1">
    <source>
        <dbReference type="ARBA" id="ARBA00004651"/>
    </source>
</evidence>
<organism evidence="8 9">
    <name type="scientific">Paenibacillus crassostreae</name>
    <dbReference type="NCBI Taxonomy" id="1763538"/>
    <lineage>
        <taxon>Bacteria</taxon>
        <taxon>Bacillati</taxon>
        <taxon>Bacillota</taxon>
        <taxon>Bacilli</taxon>
        <taxon>Bacillales</taxon>
        <taxon>Paenibacillaceae</taxon>
        <taxon>Paenibacillus</taxon>
    </lineage>
</organism>
<keyword evidence="3 6" id="KW-0812">Transmembrane</keyword>
<dbReference type="OrthoDB" id="1787043at2"/>
<evidence type="ECO:0000313" key="9">
    <source>
        <dbReference type="Proteomes" id="UP000077134"/>
    </source>
</evidence>
<dbReference type="InterPro" id="IPR010432">
    <property type="entry name" value="RDD"/>
</dbReference>
<gene>
    <name evidence="8" type="ORF">PNBC_05705</name>
</gene>
<comment type="caution">
    <text evidence="8">The sequence shown here is derived from an EMBL/GenBank/DDBJ whole genome shotgun (WGS) entry which is preliminary data.</text>
</comment>
<evidence type="ECO:0000256" key="3">
    <source>
        <dbReference type="ARBA" id="ARBA00022692"/>
    </source>
</evidence>
<sequence>MESAGFWIRIGATLLDAIIVSIPLAFFSLIITGGENNEELVTDILSFLYSLLLPVVWGGYTIGKRICGIKIRRVDDHSSPGIVTMLLRNLVAGVIYGLTFGIGVIISALMVGLREDKRSIHDFIAGTEVVFDSVDMITRKHN</sequence>
<evidence type="ECO:0000259" key="7">
    <source>
        <dbReference type="Pfam" id="PF06271"/>
    </source>
</evidence>
<evidence type="ECO:0000256" key="5">
    <source>
        <dbReference type="ARBA" id="ARBA00023136"/>
    </source>
</evidence>
<comment type="subcellular location">
    <subcellularLocation>
        <location evidence="1">Cell membrane</location>
        <topology evidence="1">Multi-pass membrane protein</topology>
    </subcellularLocation>
</comment>
<feature type="domain" description="RDD" evidence="7">
    <location>
        <begin position="4"/>
        <end position="126"/>
    </location>
</feature>
<protein>
    <recommendedName>
        <fullName evidence="7">RDD domain-containing protein</fullName>
    </recommendedName>
</protein>
<evidence type="ECO:0000256" key="4">
    <source>
        <dbReference type="ARBA" id="ARBA00022989"/>
    </source>
</evidence>
<feature type="transmembrane region" description="Helical" evidence="6">
    <location>
        <begin position="44"/>
        <end position="63"/>
    </location>
</feature>
<name>A0A167G563_9BACL</name>
<dbReference type="InterPro" id="IPR051791">
    <property type="entry name" value="Pra-immunoreactive"/>
</dbReference>
<evidence type="ECO:0000256" key="6">
    <source>
        <dbReference type="SAM" id="Phobius"/>
    </source>
</evidence>
<dbReference type="PANTHER" id="PTHR36115:SF9">
    <property type="entry name" value="LMO1584 PROTEIN"/>
    <property type="match status" value="1"/>
</dbReference>
<reference evidence="8 9" key="1">
    <citation type="submission" date="2016-02" db="EMBL/GenBank/DDBJ databases">
        <title>Paenibacillus sp. LPB0068, isolated from Crassostrea gigas.</title>
        <authorList>
            <person name="Shin S.-K."/>
            <person name="Yi H."/>
        </authorList>
    </citation>
    <scope>NUCLEOTIDE SEQUENCE [LARGE SCALE GENOMIC DNA]</scope>
    <source>
        <strain evidence="8 9">LPB0068</strain>
    </source>
</reference>
<keyword evidence="9" id="KW-1185">Reference proteome</keyword>
<feature type="transmembrane region" description="Helical" evidence="6">
    <location>
        <begin position="90"/>
        <end position="113"/>
    </location>
</feature>
<dbReference type="Proteomes" id="UP000077134">
    <property type="component" value="Unassembled WGS sequence"/>
</dbReference>
<keyword evidence="4 6" id="KW-1133">Transmembrane helix</keyword>
<dbReference type="EMBL" id="LSFN01000005">
    <property type="protein sequence ID" value="OAB77223.1"/>
    <property type="molecule type" value="Genomic_DNA"/>
</dbReference>